<comment type="catalytic activity">
    <reaction evidence="10">
        <text>nicotinate beta-D-ribonucleotide + CO2 + diphosphate = quinolinate + 5-phospho-alpha-D-ribose 1-diphosphate + 2 H(+)</text>
        <dbReference type="Rhea" id="RHEA:12733"/>
        <dbReference type="ChEBI" id="CHEBI:15378"/>
        <dbReference type="ChEBI" id="CHEBI:16526"/>
        <dbReference type="ChEBI" id="CHEBI:29959"/>
        <dbReference type="ChEBI" id="CHEBI:33019"/>
        <dbReference type="ChEBI" id="CHEBI:57502"/>
        <dbReference type="ChEBI" id="CHEBI:58017"/>
        <dbReference type="EC" id="2.4.2.19"/>
    </reaction>
</comment>
<accession>A0A402B0I9</accession>
<dbReference type="UniPathway" id="UPA00253">
    <property type="reaction ID" value="UER00331"/>
</dbReference>
<dbReference type="PIRSF" id="PIRSF006250">
    <property type="entry name" value="NadC_ModD"/>
    <property type="match status" value="1"/>
</dbReference>
<feature type="domain" description="Quinolinate phosphoribosyl transferase N-terminal" evidence="15">
    <location>
        <begin position="21"/>
        <end position="106"/>
    </location>
</feature>
<dbReference type="PANTHER" id="PTHR32179">
    <property type="entry name" value="NICOTINATE-NUCLEOTIDE PYROPHOSPHORYLASE [CARBOXYLATING]"/>
    <property type="match status" value="1"/>
</dbReference>
<feature type="binding site" evidence="13">
    <location>
        <position position="96"/>
    </location>
    <ligand>
        <name>substrate</name>
    </ligand>
</feature>
<dbReference type="InterPro" id="IPR037128">
    <property type="entry name" value="Quinolinate_PRibosylTase_N_sf"/>
</dbReference>
<feature type="binding site" evidence="13">
    <location>
        <position position="163"/>
    </location>
    <ligand>
        <name>substrate</name>
    </ligand>
</feature>
<evidence type="ECO:0000256" key="4">
    <source>
        <dbReference type="ARBA" id="ARBA00011218"/>
    </source>
</evidence>
<dbReference type="GO" id="GO:0005737">
    <property type="term" value="C:cytoplasm"/>
    <property type="evidence" value="ECO:0007669"/>
    <property type="project" value="TreeGrafter"/>
</dbReference>
<comment type="similarity">
    <text evidence="3 12">Belongs to the NadC/ModD family.</text>
</comment>
<evidence type="ECO:0000313" key="17">
    <source>
        <dbReference type="Proteomes" id="UP000287171"/>
    </source>
</evidence>
<evidence type="ECO:0000256" key="8">
    <source>
        <dbReference type="ARBA" id="ARBA00022679"/>
    </source>
</evidence>
<dbReference type="GO" id="GO:0004514">
    <property type="term" value="F:nicotinate-nucleotide diphosphorylase (carboxylating) activity"/>
    <property type="evidence" value="ECO:0007669"/>
    <property type="project" value="UniProtKB-EC"/>
</dbReference>
<evidence type="ECO:0000259" key="14">
    <source>
        <dbReference type="Pfam" id="PF01729"/>
    </source>
</evidence>
<feature type="binding site" evidence="13">
    <location>
        <position position="153"/>
    </location>
    <ligand>
        <name>substrate</name>
    </ligand>
</feature>
<dbReference type="Gene3D" id="3.90.1170.20">
    <property type="entry name" value="Quinolinate phosphoribosyl transferase, N-terminal domain"/>
    <property type="match status" value="1"/>
</dbReference>
<dbReference type="Pfam" id="PF01729">
    <property type="entry name" value="QRPTase_C"/>
    <property type="match status" value="1"/>
</dbReference>
<keyword evidence="6" id="KW-0662">Pyridine nucleotide biosynthesis</keyword>
<evidence type="ECO:0000256" key="5">
    <source>
        <dbReference type="ARBA" id="ARBA00011944"/>
    </source>
</evidence>
<evidence type="ECO:0000259" key="15">
    <source>
        <dbReference type="Pfam" id="PF02749"/>
    </source>
</evidence>
<protein>
    <recommendedName>
        <fullName evidence="11">Probable nicotinate-nucleotide pyrophosphorylase [carboxylating]</fullName>
        <ecNumber evidence="5">2.4.2.19</ecNumber>
    </recommendedName>
    <alternativeName>
        <fullName evidence="9">Quinolinate phosphoribosyltransferase [decarboxylating]</fullName>
    </alternativeName>
</protein>
<dbReference type="EC" id="2.4.2.19" evidence="5"/>
<feature type="binding site" evidence="13">
    <location>
        <begin position="263"/>
        <end position="265"/>
    </location>
    <ligand>
        <name>substrate</name>
    </ligand>
</feature>
<dbReference type="SUPFAM" id="SSF51690">
    <property type="entry name" value="Nicotinate/Quinolinate PRTase C-terminal domain-like"/>
    <property type="match status" value="1"/>
</dbReference>
<dbReference type="GO" id="GO:0034213">
    <property type="term" value="P:quinolinate catabolic process"/>
    <property type="evidence" value="ECO:0007669"/>
    <property type="project" value="TreeGrafter"/>
</dbReference>
<dbReference type="Proteomes" id="UP000287171">
    <property type="component" value="Unassembled WGS sequence"/>
</dbReference>
<dbReference type="InterPro" id="IPR036068">
    <property type="entry name" value="Nicotinate_pribotase-like_C"/>
</dbReference>
<evidence type="ECO:0000256" key="6">
    <source>
        <dbReference type="ARBA" id="ARBA00022642"/>
    </source>
</evidence>
<keyword evidence="17" id="KW-1185">Reference proteome</keyword>
<dbReference type="GO" id="GO:0009435">
    <property type="term" value="P:NAD+ biosynthetic process"/>
    <property type="evidence" value="ECO:0007669"/>
    <property type="project" value="UniProtKB-UniPathway"/>
</dbReference>
<dbReference type="CDD" id="cd01572">
    <property type="entry name" value="QPRTase"/>
    <property type="match status" value="1"/>
</dbReference>
<dbReference type="SUPFAM" id="SSF54675">
    <property type="entry name" value="Nicotinate/Quinolinate PRTase N-terminal domain-like"/>
    <property type="match status" value="1"/>
</dbReference>
<evidence type="ECO:0000313" key="16">
    <source>
        <dbReference type="EMBL" id="GCE24859.1"/>
    </source>
</evidence>
<evidence type="ECO:0000256" key="13">
    <source>
        <dbReference type="PIRSR" id="PIRSR006250-1"/>
    </source>
</evidence>
<dbReference type="AlphaFoldDB" id="A0A402B0I9"/>
<evidence type="ECO:0000256" key="9">
    <source>
        <dbReference type="ARBA" id="ARBA00033102"/>
    </source>
</evidence>
<keyword evidence="8 12" id="KW-0808">Transferase</keyword>
<comment type="pathway">
    <text evidence="2">Cofactor biosynthesis; NAD(+) biosynthesis; nicotinate D-ribonucleotide from quinolinate: step 1/1.</text>
</comment>
<dbReference type="OrthoDB" id="9782546at2"/>
<dbReference type="FunFam" id="3.20.20.70:FF:000030">
    <property type="entry name" value="Nicotinate-nucleotide pyrophosphorylase, carboxylating"/>
    <property type="match status" value="1"/>
</dbReference>
<dbReference type="InterPro" id="IPR013785">
    <property type="entry name" value="Aldolase_TIM"/>
</dbReference>
<dbReference type="NCBIfam" id="TIGR00078">
    <property type="entry name" value="nadC"/>
    <property type="match status" value="1"/>
</dbReference>
<dbReference type="InterPro" id="IPR027277">
    <property type="entry name" value="NadC/ModD"/>
</dbReference>
<feature type="binding site" evidence="13">
    <location>
        <position position="193"/>
    </location>
    <ligand>
        <name>substrate</name>
    </ligand>
</feature>
<evidence type="ECO:0000256" key="11">
    <source>
        <dbReference type="ARBA" id="ARBA00069173"/>
    </source>
</evidence>
<comment type="subunit">
    <text evidence="4">Hexamer formed by 3 homodimers.</text>
</comment>
<dbReference type="Pfam" id="PF02749">
    <property type="entry name" value="QRPTase_N"/>
    <property type="match status" value="1"/>
</dbReference>
<name>A0A402B0I9_9CHLR</name>
<dbReference type="FunFam" id="3.90.1170.20:FF:000001">
    <property type="entry name" value="Nicotinate-nucleotide diphosphorylase (Carboxylating)"/>
    <property type="match status" value="1"/>
</dbReference>
<reference evidence="17" key="1">
    <citation type="submission" date="2018-12" db="EMBL/GenBank/DDBJ databases">
        <title>Tengunoibacter tsumagoiensis gen. nov., sp. nov., Dictyobacter kobayashii sp. nov., D. alpinus sp. nov., and D. joshuensis sp. nov. and description of Dictyobacteraceae fam. nov. within the order Ktedonobacterales isolated from Tengu-no-mugimeshi.</title>
        <authorList>
            <person name="Wang C.M."/>
            <person name="Zheng Y."/>
            <person name="Sakai Y."/>
            <person name="Toyoda A."/>
            <person name="Minakuchi Y."/>
            <person name="Abe K."/>
            <person name="Yokota A."/>
            <person name="Yabe S."/>
        </authorList>
    </citation>
    <scope>NUCLEOTIDE SEQUENCE [LARGE SCALE GENOMIC DNA]</scope>
    <source>
        <strain evidence="17">Uno16</strain>
    </source>
</reference>
<sequence>MYKLPVDLIKQALEEDGAFADITTLSTVPEEQWSEARILARKPGVVAGIAVAVEVFHQVDERVQVQQLVKDGASVEANQDLLLLKGPSRAVLSAERVALNFLGRLSGIATLTAHCAQALAGTQTRILDTRKTTPGLRALEKMAVQLGGGQNHRFGLSDGVLIKDNHIKAAGGIAEAVAAARRSAPHLLKIEVECEVLDEVRTAIVAGADVILLDNMTLAQMRQAVEVIREEDPRILIEASGNIGTDTERLAAVAATGVDFISLGALTHSAPNFDISLEFA</sequence>
<evidence type="ECO:0000256" key="2">
    <source>
        <dbReference type="ARBA" id="ARBA00004893"/>
    </source>
</evidence>
<evidence type="ECO:0000256" key="1">
    <source>
        <dbReference type="ARBA" id="ARBA00003237"/>
    </source>
</evidence>
<evidence type="ECO:0000256" key="10">
    <source>
        <dbReference type="ARBA" id="ARBA00047445"/>
    </source>
</evidence>
<organism evidence="16 17">
    <name type="scientific">Dictyobacter alpinus</name>
    <dbReference type="NCBI Taxonomy" id="2014873"/>
    <lineage>
        <taxon>Bacteria</taxon>
        <taxon>Bacillati</taxon>
        <taxon>Chloroflexota</taxon>
        <taxon>Ktedonobacteria</taxon>
        <taxon>Ktedonobacterales</taxon>
        <taxon>Dictyobacteraceae</taxon>
        <taxon>Dictyobacter</taxon>
    </lineage>
</organism>
<dbReference type="InterPro" id="IPR002638">
    <property type="entry name" value="Quinolinate_PRibosylTrfase_C"/>
</dbReference>
<dbReference type="InterPro" id="IPR004393">
    <property type="entry name" value="NadC"/>
</dbReference>
<feature type="binding site" evidence="13">
    <location>
        <begin position="240"/>
        <end position="242"/>
    </location>
    <ligand>
        <name>substrate</name>
    </ligand>
</feature>
<dbReference type="EMBL" id="BIFT01000001">
    <property type="protein sequence ID" value="GCE24859.1"/>
    <property type="molecule type" value="Genomic_DNA"/>
</dbReference>
<feature type="binding site" evidence="13">
    <location>
        <position position="214"/>
    </location>
    <ligand>
        <name>substrate</name>
    </ligand>
</feature>
<gene>
    <name evidence="16" type="primary">nadC</name>
    <name evidence="16" type="ORF">KDA_03430</name>
</gene>
<comment type="function">
    <text evidence="1">Involved in the catabolism of quinolinic acid (QA).</text>
</comment>
<dbReference type="InterPro" id="IPR022412">
    <property type="entry name" value="Quinolinate_PRibosylTrfase_N"/>
</dbReference>
<feature type="binding site" evidence="13">
    <location>
        <begin position="129"/>
        <end position="131"/>
    </location>
    <ligand>
        <name>substrate</name>
    </ligand>
</feature>
<evidence type="ECO:0000256" key="3">
    <source>
        <dbReference type="ARBA" id="ARBA00009400"/>
    </source>
</evidence>
<dbReference type="RefSeq" id="WP_126625523.1">
    <property type="nucleotide sequence ID" value="NZ_BIFT01000001.1"/>
</dbReference>
<evidence type="ECO:0000256" key="12">
    <source>
        <dbReference type="PIRNR" id="PIRNR006250"/>
    </source>
</evidence>
<dbReference type="Gene3D" id="3.20.20.70">
    <property type="entry name" value="Aldolase class I"/>
    <property type="match status" value="1"/>
</dbReference>
<feature type="domain" description="Quinolinate phosphoribosyl transferase C-terminal" evidence="14">
    <location>
        <begin position="108"/>
        <end position="278"/>
    </location>
</feature>
<keyword evidence="7 12" id="KW-0328">Glycosyltransferase</keyword>
<comment type="caution">
    <text evidence="16">The sequence shown here is derived from an EMBL/GenBank/DDBJ whole genome shotgun (WGS) entry which is preliminary data.</text>
</comment>
<proteinExistence type="inferred from homology"/>
<evidence type="ECO:0000256" key="7">
    <source>
        <dbReference type="ARBA" id="ARBA00022676"/>
    </source>
</evidence>
<dbReference type="PANTHER" id="PTHR32179:SF3">
    <property type="entry name" value="NICOTINATE-NUCLEOTIDE PYROPHOSPHORYLASE [CARBOXYLATING]"/>
    <property type="match status" value="1"/>
</dbReference>